<dbReference type="Proteomes" id="UP000315439">
    <property type="component" value="Unassembled WGS sequence"/>
</dbReference>
<keyword evidence="3" id="KW-0597">Phosphoprotein</keyword>
<dbReference type="InterPro" id="IPR050469">
    <property type="entry name" value="Diguanylate_Cyclase"/>
</dbReference>
<dbReference type="SMART" id="SM00267">
    <property type="entry name" value="GGDEF"/>
    <property type="match status" value="1"/>
</dbReference>
<dbReference type="PANTHER" id="PTHR45138:SF9">
    <property type="entry name" value="DIGUANYLATE CYCLASE DGCM-RELATED"/>
    <property type="match status" value="1"/>
</dbReference>
<dbReference type="PROSITE" id="PS50110">
    <property type="entry name" value="RESPONSE_REGULATORY"/>
    <property type="match status" value="1"/>
</dbReference>
<dbReference type="SUPFAM" id="SSF52172">
    <property type="entry name" value="CheY-like"/>
    <property type="match status" value="1"/>
</dbReference>
<comment type="caution">
    <text evidence="6">The sequence shown here is derived from an EMBL/GenBank/DDBJ whole genome shotgun (WGS) entry which is preliminary data.</text>
</comment>
<dbReference type="GO" id="GO:0052621">
    <property type="term" value="F:diguanylate cyclase activity"/>
    <property type="evidence" value="ECO:0007669"/>
    <property type="project" value="UniProtKB-EC"/>
</dbReference>
<dbReference type="PANTHER" id="PTHR45138">
    <property type="entry name" value="REGULATORY COMPONENTS OF SENSORY TRANSDUCTION SYSTEM"/>
    <property type="match status" value="1"/>
</dbReference>
<dbReference type="SMART" id="SM00448">
    <property type="entry name" value="REC"/>
    <property type="match status" value="1"/>
</dbReference>
<dbReference type="NCBIfam" id="TIGR00254">
    <property type="entry name" value="GGDEF"/>
    <property type="match status" value="1"/>
</dbReference>
<evidence type="ECO:0000259" key="4">
    <source>
        <dbReference type="PROSITE" id="PS50110"/>
    </source>
</evidence>
<dbReference type="InterPro" id="IPR000160">
    <property type="entry name" value="GGDEF_dom"/>
</dbReference>
<dbReference type="RefSeq" id="WP_142891386.1">
    <property type="nucleotide sequence ID" value="NZ_ML660160.1"/>
</dbReference>
<dbReference type="CDD" id="cd17574">
    <property type="entry name" value="REC_OmpR"/>
    <property type="match status" value="1"/>
</dbReference>
<dbReference type="GO" id="GO:0043709">
    <property type="term" value="P:cell adhesion involved in single-species biofilm formation"/>
    <property type="evidence" value="ECO:0007669"/>
    <property type="project" value="TreeGrafter"/>
</dbReference>
<dbReference type="Gene3D" id="3.40.50.2300">
    <property type="match status" value="1"/>
</dbReference>
<reference evidence="6 7" key="1">
    <citation type="submission" date="2019-07" db="EMBL/GenBank/DDBJ databases">
        <title>Draft genome for Aliikangiella sp. M105.</title>
        <authorList>
            <person name="Wang G."/>
        </authorList>
    </citation>
    <scope>NUCLEOTIDE SEQUENCE [LARGE SCALE GENOMIC DNA]</scope>
    <source>
        <strain evidence="6 7">M105</strain>
    </source>
</reference>
<dbReference type="AlphaFoldDB" id="A0A545UIM9"/>
<dbReference type="OrthoDB" id="9812260at2"/>
<dbReference type="InterPro" id="IPR011006">
    <property type="entry name" value="CheY-like_superfamily"/>
</dbReference>
<comment type="catalytic activity">
    <reaction evidence="2">
        <text>2 GTP = 3',3'-c-di-GMP + 2 diphosphate</text>
        <dbReference type="Rhea" id="RHEA:24898"/>
        <dbReference type="ChEBI" id="CHEBI:33019"/>
        <dbReference type="ChEBI" id="CHEBI:37565"/>
        <dbReference type="ChEBI" id="CHEBI:58805"/>
        <dbReference type="EC" id="2.7.7.65"/>
    </reaction>
</comment>
<evidence type="ECO:0000256" key="2">
    <source>
        <dbReference type="ARBA" id="ARBA00034247"/>
    </source>
</evidence>
<dbReference type="EMBL" id="VIKS01000001">
    <property type="protein sequence ID" value="TQV89322.1"/>
    <property type="molecule type" value="Genomic_DNA"/>
</dbReference>
<organism evidence="6 7">
    <name type="scientific">Aliikangiella coralliicola</name>
    <dbReference type="NCBI Taxonomy" id="2592383"/>
    <lineage>
        <taxon>Bacteria</taxon>
        <taxon>Pseudomonadati</taxon>
        <taxon>Pseudomonadota</taxon>
        <taxon>Gammaproteobacteria</taxon>
        <taxon>Oceanospirillales</taxon>
        <taxon>Pleioneaceae</taxon>
        <taxon>Aliikangiella</taxon>
    </lineage>
</organism>
<dbReference type="Pfam" id="PF00990">
    <property type="entry name" value="GGDEF"/>
    <property type="match status" value="1"/>
</dbReference>
<evidence type="ECO:0000256" key="1">
    <source>
        <dbReference type="ARBA" id="ARBA00012528"/>
    </source>
</evidence>
<dbReference type="InterPro" id="IPR029787">
    <property type="entry name" value="Nucleotide_cyclase"/>
</dbReference>
<evidence type="ECO:0000259" key="5">
    <source>
        <dbReference type="PROSITE" id="PS50887"/>
    </source>
</evidence>
<dbReference type="SUPFAM" id="SSF55073">
    <property type="entry name" value="Nucleotide cyclase"/>
    <property type="match status" value="1"/>
</dbReference>
<accession>A0A545UIM9</accession>
<evidence type="ECO:0000313" key="6">
    <source>
        <dbReference type="EMBL" id="TQV89322.1"/>
    </source>
</evidence>
<feature type="domain" description="Response regulatory" evidence="4">
    <location>
        <begin position="2"/>
        <end position="118"/>
    </location>
</feature>
<dbReference type="Gene3D" id="3.30.70.270">
    <property type="match status" value="1"/>
</dbReference>
<feature type="modified residue" description="4-aspartylphosphate" evidence="3">
    <location>
        <position position="51"/>
    </location>
</feature>
<dbReference type="GO" id="GO:0005886">
    <property type="term" value="C:plasma membrane"/>
    <property type="evidence" value="ECO:0007669"/>
    <property type="project" value="TreeGrafter"/>
</dbReference>
<dbReference type="PROSITE" id="PS50887">
    <property type="entry name" value="GGDEF"/>
    <property type="match status" value="1"/>
</dbReference>
<sequence>MNVLLVEDSPTLRFQLTRFIEEAGHSVIAAESGEIAIQLVEEQGADLVICDVDMPGLNGYETVPIIRESLGEYWIPIIFITGREQTEDFVLGFKAGADDYLVKPVQKDILHMKIQVMERFILMQRQLKALKEDAKRPNQYDPLTHVYSQSYFQELSTLHWSILSRQQLPASFLIVDVDYYQSYVEYYGEQAGELCLKQVANAIHSSVQRPGDLVGRFQDDHFIVMLPDTGDEGSEHVAERIRQTVESLTIEHKPSKAFGVVSVSIGGSTSYRVRSSSLELIVELAYESLQWVKRKGGNKVEILKAENIENISIEKS</sequence>
<feature type="domain" description="GGDEF" evidence="5">
    <location>
        <begin position="168"/>
        <end position="305"/>
    </location>
</feature>
<dbReference type="InterPro" id="IPR001789">
    <property type="entry name" value="Sig_transdc_resp-reg_receiver"/>
</dbReference>
<name>A0A545UIM9_9GAMM</name>
<dbReference type="Pfam" id="PF00072">
    <property type="entry name" value="Response_reg"/>
    <property type="match status" value="1"/>
</dbReference>
<gene>
    <name evidence="6" type="ORF">FLL46_00105</name>
</gene>
<evidence type="ECO:0000256" key="3">
    <source>
        <dbReference type="PROSITE-ProRule" id="PRU00169"/>
    </source>
</evidence>
<dbReference type="EC" id="2.7.7.65" evidence="1"/>
<protein>
    <recommendedName>
        <fullName evidence="1">diguanylate cyclase</fullName>
        <ecNumber evidence="1">2.7.7.65</ecNumber>
    </recommendedName>
</protein>
<dbReference type="InterPro" id="IPR043128">
    <property type="entry name" value="Rev_trsase/Diguanyl_cyclase"/>
</dbReference>
<dbReference type="GO" id="GO:1902201">
    <property type="term" value="P:negative regulation of bacterial-type flagellum-dependent cell motility"/>
    <property type="evidence" value="ECO:0007669"/>
    <property type="project" value="TreeGrafter"/>
</dbReference>
<proteinExistence type="predicted"/>
<dbReference type="GO" id="GO:0000160">
    <property type="term" value="P:phosphorelay signal transduction system"/>
    <property type="evidence" value="ECO:0007669"/>
    <property type="project" value="InterPro"/>
</dbReference>
<evidence type="ECO:0000313" key="7">
    <source>
        <dbReference type="Proteomes" id="UP000315439"/>
    </source>
</evidence>
<keyword evidence="7" id="KW-1185">Reference proteome</keyword>
<dbReference type="CDD" id="cd01949">
    <property type="entry name" value="GGDEF"/>
    <property type="match status" value="1"/>
</dbReference>